<keyword evidence="2" id="KW-1185">Reference proteome</keyword>
<evidence type="ECO:0000313" key="1">
    <source>
        <dbReference type="EMBL" id="MXR40196.1"/>
    </source>
</evidence>
<organism evidence="1 2">
    <name type="scientific">Halobaculum saliterrae</name>
    <dbReference type="NCBI Taxonomy" id="2073113"/>
    <lineage>
        <taxon>Archaea</taxon>
        <taxon>Methanobacteriati</taxon>
        <taxon>Methanobacteriota</taxon>
        <taxon>Stenosarchaea group</taxon>
        <taxon>Halobacteria</taxon>
        <taxon>Halobacteriales</taxon>
        <taxon>Haloferacaceae</taxon>
        <taxon>Halobaculum</taxon>
    </lineage>
</organism>
<reference evidence="1 2" key="1">
    <citation type="submission" date="2019-12" db="EMBL/GenBank/DDBJ databases">
        <title>Isolation and characterization of three novel carbon monoxide-oxidizing members of Halobacteria from salione crusts and soils.</title>
        <authorList>
            <person name="Myers M.R."/>
            <person name="King G.M."/>
        </authorList>
    </citation>
    <scope>NUCLEOTIDE SEQUENCE [LARGE SCALE GENOMIC DNA]</scope>
    <source>
        <strain evidence="1 2">WSA2</strain>
    </source>
</reference>
<name>A0A6B0SRL5_9EURY</name>
<gene>
    <name evidence="1" type="ORF">GRX01_02330</name>
</gene>
<dbReference type="AlphaFoldDB" id="A0A6B0SRL5"/>
<sequence length="139" mass="14333">MTSLNAVISIKLALLLVVVTSVGTATAVTVLDRNPDPIVPVRGDISGSTDLTVDAQRLTYDGINVTGVTVTVNNTGTTDHTGAVHLALKNGSTTVASSTVTGEQFAAETTTNTTIDLGSDYAVSDVDRVEVTIERTDPS</sequence>
<accession>A0A6B0SRL5</accession>
<comment type="caution">
    <text evidence="1">The sequence shown here is derived from an EMBL/GenBank/DDBJ whole genome shotgun (WGS) entry which is preliminary data.</text>
</comment>
<dbReference type="RefSeq" id="WP_159662973.1">
    <property type="nucleotide sequence ID" value="NZ_WUUS01000001.1"/>
</dbReference>
<dbReference type="Proteomes" id="UP000437065">
    <property type="component" value="Unassembled WGS sequence"/>
</dbReference>
<evidence type="ECO:0000313" key="2">
    <source>
        <dbReference type="Proteomes" id="UP000437065"/>
    </source>
</evidence>
<dbReference type="EMBL" id="WUUS01000001">
    <property type="protein sequence ID" value="MXR40196.1"/>
    <property type="molecule type" value="Genomic_DNA"/>
</dbReference>
<protein>
    <recommendedName>
        <fullName evidence="3">CARDB protein</fullName>
    </recommendedName>
</protein>
<proteinExistence type="predicted"/>
<evidence type="ECO:0008006" key="3">
    <source>
        <dbReference type="Google" id="ProtNLM"/>
    </source>
</evidence>